<dbReference type="GO" id="GO:0046872">
    <property type="term" value="F:metal ion binding"/>
    <property type="evidence" value="ECO:0007669"/>
    <property type="project" value="UniProtKB-KW"/>
</dbReference>
<keyword evidence="4" id="KW-0378">Hydrolase</keyword>
<dbReference type="GO" id="GO:0005737">
    <property type="term" value="C:cytoplasm"/>
    <property type="evidence" value="ECO:0007669"/>
    <property type="project" value="UniProtKB-ARBA"/>
</dbReference>
<evidence type="ECO:0000256" key="3">
    <source>
        <dbReference type="ARBA" id="ARBA00022723"/>
    </source>
</evidence>
<dbReference type="InterPro" id="IPR032416">
    <property type="entry name" value="Peptidase_M24_C"/>
</dbReference>
<dbReference type="FunFam" id="3.90.230.10:FF:000007">
    <property type="entry name" value="Xaa-Pro aminopeptidase P"/>
    <property type="match status" value="1"/>
</dbReference>
<dbReference type="SUPFAM" id="SSF53092">
    <property type="entry name" value="Creatinase/prolidase N-terminal domain"/>
    <property type="match status" value="1"/>
</dbReference>
<name>A0A6A7G5Z7_9CRUS</name>
<dbReference type="PANTHER" id="PTHR43763:SF6">
    <property type="entry name" value="XAA-PRO AMINOPEPTIDASE 1"/>
    <property type="match status" value="1"/>
</dbReference>
<dbReference type="InterPro" id="IPR036005">
    <property type="entry name" value="Creatinase/aminopeptidase-like"/>
</dbReference>
<dbReference type="Pfam" id="PF01321">
    <property type="entry name" value="Creatinase_N"/>
    <property type="match status" value="1"/>
</dbReference>
<dbReference type="Pfam" id="PF16189">
    <property type="entry name" value="Creatinase_N_2"/>
    <property type="match status" value="1"/>
</dbReference>
<dbReference type="InterPro" id="IPR033740">
    <property type="entry name" value="Pept_M24B"/>
</dbReference>
<comment type="cofactor">
    <cofactor evidence="1">
        <name>Mn(2+)</name>
        <dbReference type="ChEBI" id="CHEBI:29035"/>
    </cofactor>
</comment>
<dbReference type="InterPro" id="IPR001131">
    <property type="entry name" value="Peptidase_M24B_aminopep-P_CS"/>
</dbReference>
<evidence type="ECO:0000313" key="10">
    <source>
        <dbReference type="EMBL" id="LAC25874.1"/>
    </source>
</evidence>
<dbReference type="InterPro" id="IPR050422">
    <property type="entry name" value="X-Pro_aminopeptidase_P"/>
</dbReference>
<dbReference type="Gene3D" id="3.40.350.10">
    <property type="entry name" value="Creatinase/prolidase N-terminal domain"/>
    <property type="match status" value="2"/>
</dbReference>
<dbReference type="Pfam" id="PF16188">
    <property type="entry name" value="Peptidase_M24_C"/>
    <property type="match status" value="1"/>
</dbReference>
<feature type="domain" description="Creatinase N-terminal" evidence="8">
    <location>
        <begin position="8"/>
        <end position="140"/>
    </location>
</feature>
<dbReference type="InterPro" id="IPR000994">
    <property type="entry name" value="Pept_M24"/>
</dbReference>
<feature type="domain" description="Peptidase M24" evidence="7">
    <location>
        <begin position="311"/>
        <end position="533"/>
    </location>
</feature>
<dbReference type="Pfam" id="PF00557">
    <property type="entry name" value="Peptidase_M24"/>
    <property type="match status" value="1"/>
</dbReference>
<dbReference type="FunFam" id="3.40.350.10:FF:000003">
    <property type="entry name" value="Xaa-pro aminopeptidase P"/>
    <property type="match status" value="1"/>
</dbReference>
<evidence type="ECO:0000256" key="6">
    <source>
        <dbReference type="RuleBase" id="RU000590"/>
    </source>
</evidence>
<evidence type="ECO:0000256" key="2">
    <source>
        <dbReference type="ARBA" id="ARBA00008766"/>
    </source>
</evidence>
<reference evidence="10" key="1">
    <citation type="submission" date="2017-11" db="EMBL/GenBank/DDBJ databases">
        <title>The sensing device of the deep-sea amphipod.</title>
        <authorList>
            <person name="Kobayashi H."/>
            <person name="Nagahama T."/>
            <person name="Arai W."/>
            <person name="Sasagawa Y."/>
            <person name="Umeda M."/>
            <person name="Hayashi T."/>
            <person name="Nikaido I."/>
            <person name="Watanabe H."/>
            <person name="Oguri K."/>
            <person name="Kitazato H."/>
            <person name="Fujioka K."/>
            <person name="Kido Y."/>
            <person name="Takami H."/>
        </authorList>
    </citation>
    <scope>NUCLEOTIDE SEQUENCE</scope>
    <source>
        <tissue evidence="10">Whole body</tissue>
    </source>
</reference>
<keyword evidence="3 6" id="KW-0479">Metal-binding</keyword>
<evidence type="ECO:0000256" key="1">
    <source>
        <dbReference type="ARBA" id="ARBA00001936"/>
    </source>
</evidence>
<dbReference type="SUPFAM" id="SSF55920">
    <property type="entry name" value="Creatinase/aminopeptidase"/>
    <property type="match status" value="1"/>
</dbReference>
<evidence type="ECO:0000256" key="5">
    <source>
        <dbReference type="ARBA" id="ARBA00023211"/>
    </source>
</evidence>
<evidence type="ECO:0000256" key="4">
    <source>
        <dbReference type="ARBA" id="ARBA00022801"/>
    </source>
</evidence>
<evidence type="ECO:0000259" key="9">
    <source>
        <dbReference type="Pfam" id="PF16188"/>
    </source>
</evidence>
<feature type="domain" description="Peptidase M24 C-terminal" evidence="9">
    <location>
        <begin position="546"/>
        <end position="609"/>
    </location>
</feature>
<organism evidence="10">
    <name type="scientific">Hirondellea gigas</name>
    <dbReference type="NCBI Taxonomy" id="1518452"/>
    <lineage>
        <taxon>Eukaryota</taxon>
        <taxon>Metazoa</taxon>
        <taxon>Ecdysozoa</taxon>
        <taxon>Arthropoda</taxon>
        <taxon>Crustacea</taxon>
        <taxon>Multicrustacea</taxon>
        <taxon>Malacostraca</taxon>
        <taxon>Eumalacostraca</taxon>
        <taxon>Peracarida</taxon>
        <taxon>Amphipoda</taxon>
        <taxon>Amphilochidea</taxon>
        <taxon>Lysianassida</taxon>
        <taxon>Lysianassidira</taxon>
        <taxon>Lysianassoidea</taxon>
        <taxon>Lysianassidae</taxon>
        <taxon>Hirondellea</taxon>
    </lineage>
</organism>
<evidence type="ECO:0000259" key="8">
    <source>
        <dbReference type="Pfam" id="PF01321"/>
    </source>
</evidence>
<dbReference type="InterPro" id="IPR000587">
    <property type="entry name" value="Creatinase_N"/>
</dbReference>
<accession>A0A6A7G5Z7</accession>
<dbReference type="InterPro" id="IPR029149">
    <property type="entry name" value="Creatin/AminoP/Spt16_N"/>
</dbReference>
<sequence length="609" mass="68299">MTSSIVDLLRQELKEQSLAAYIIASEDSHYSEYISDHDKRRAFISGFTGSAGTAVVTLNSAALWVDGRYWLQAQDQIDSSVWTLMRAGDTPAPPSIEDWLQKVCPTDSVVGIDPLRTSVDSFRVLVEKLKPAISCLPIDGNLVDKIWKNQPPLSSDPIVVHPFKYSGQHSKEKIRVVREELIASSCCALVVSQLDEICWLLNLRGSDITFNPVFISYCVVTLDEVRLFVNPSKLDDSVRSHLGDSVILQPYEELLEFLPSLDLDSQCKRVSIYPKTCNVAIHRAFVEGNVCEQLSPISLLKACKNQVELDGMRKCHVRDGVAKTIWLSWMKKNMKDVSECKYDEVDVADVLENERRKQPLFMDLSFTSISSTGSNGSIIHYSPQKGSCAVVDRNKLFLMDSGAQYRDGTTDVTRTFHLGTPSAKEIDCFTRVLRGHIGLAMAKFPENVPGEILDILARRHLWEVGLEYNHGTGHGVGSYLNVHEGPMRIGPLREGRVPAKLVGLKPGMVVSNEPGFYEEGEFGVRVESLVIIRRVVNSKYNFGNLKFLEFETITLVPIQLKLIDKSQLSPQEIDWINRYHQKCLSELGPSILEVDEEAHQFLVESCKPL</sequence>
<dbReference type="PROSITE" id="PS00491">
    <property type="entry name" value="PROLINE_PEPTIDASE"/>
    <property type="match status" value="1"/>
</dbReference>
<keyword evidence="10" id="KW-0645">Protease</keyword>
<dbReference type="PANTHER" id="PTHR43763">
    <property type="entry name" value="XAA-PRO AMINOPEPTIDASE 1"/>
    <property type="match status" value="1"/>
</dbReference>
<comment type="similarity">
    <text evidence="2 6">Belongs to the peptidase M24B family.</text>
</comment>
<dbReference type="Gene3D" id="3.90.230.10">
    <property type="entry name" value="Creatinase/methionine aminopeptidase superfamily"/>
    <property type="match status" value="1"/>
</dbReference>
<protein>
    <submittedName>
        <fullName evidence="10">Creatinase/aminopeptidase</fullName>
    </submittedName>
</protein>
<dbReference type="GO" id="GO:0070006">
    <property type="term" value="F:metalloaminopeptidase activity"/>
    <property type="evidence" value="ECO:0007669"/>
    <property type="project" value="InterPro"/>
</dbReference>
<keyword evidence="5" id="KW-0464">Manganese</keyword>
<proteinExistence type="evidence at transcript level"/>
<keyword evidence="10" id="KW-0031">Aminopeptidase</keyword>
<dbReference type="AlphaFoldDB" id="A0A6A7G5Z7"/>
<evidence type="ECO:0000259" key="7">
    <source>
        <dbReference type="Pfam" id="PF00557"/>
    </source>
</evidence>
<dbReference type="CDD" id="cd01085">
    <property type="entry name" value="APP"/>
    <property type="match status" value="1"/>
</dbReference>
<dbReference type="EMBL" id="IACT01006750">
    <property type="protein sequence ID" value="LAC25874.1"/>
    <property type="molecule type" value="mRNA"/>
</dbReference>